<sequence>MLATFLMACILSAFVSADRTCNNSPDLCSRPYDRILHLGAHNSPFIRNISTSFSTFGNQFFNTTTQLDAGVRLLTGQVHVAENSNTTAPELHMCHSVCQLFDAGLLRDWLGEIRTWMDKNPNEVVTIVLVNAGNVSAAQLEAEYSRAGIAHYGYAPLQINKPPPPSNDTHRTWPTLEEMIDKGDRLVNFVSPLTTDQDKAPYLLAAYDFYWENNYQITNASDFSCTPHRPDNTTSASVMLDSGRLFFMNHFLYWQQAFGIQVPDIRNIYKTNSFGAAGSTAGLGQHLINCSDNYTRTPSFVLVDFFNVGPAIEVVDIFNKVRQPVGRAELEKGVVEGAGLRQQMMVSGASRAGKPRAILGLVIILAAGWT</sequence>
<organism evidence="2 3">
    <name type="scientific">Corynespora cassiicola Philippines</name>
    <dbReference type="NCBI Taxonomy" id="1448308"/>
    <lineage>
        <taxon>Eukaryota</taxon>
        <taxon>Fungi</taxon>
        <taxon>Dikarya</taxon>
        <taxon>Ascomycota</taxon>
        <taxon>Pezizomycotina</taxon>
        <taxon>Dothideomycetes</taxon>
        <taxon>Pleosporomycetidae</taxon>
        <taxon>Pleosporales</taxon>
        <taxon>Corynesporascaceae</taxon>
        <taxon>Corynespora</taxon>
    </lineage>
</organism>
<dbReference type="PANTHER" id="PTHR13593">
    <property type="match status" value="1"/>
</dbReference>
<dbReference type="Pfam" id="PF26146">
    <property type="entry name" value="PI-PLC_X"/>
    <property type="match status" value="1"/>
</dbReference>
<dbReference type="InterPro" id="IPR017946">
    <property type="entry name" value="PLC-like_Pdiesterase_TIM-brl"/>
</dbReference>
<evidence type="ECO:0000256" key="1">
    <source>
        <dbReference type="SAM" id="SignalP"/>
    </source>
</evidence>
<keyword evidence="3" id="KW-1185">Reference proteome</keyword>
<feature type="chain" id="PRO_5015573883" description="PLC-like phosphodiesterase" evidence="1">
    <location>
        <begin position="18"/>
        <end position="370"/>
    </location>
</feature>
<protein>
    <recommendedName>
        <fullName evidence="4">PLC-like phosphodiesterase</fullName>
    </recommendedName>
</protein>
<name>A0A2T2NJW1_CORCC</name>
<reference evidence="2 3" key="1">
    <citation type="journal article" date="2018" name="Front. Microbiol.">
        <title>Genome-Wide Analysis of Corynespora cassiicola Leaf Fall Disease Putative Effectors.</title>
        <authorList>
            <person name="Lopez D."/>
            <person name="Ribeiro S."/>
            <person name="Label P."/>
            <person name="Fumanal B."/>
            <person name="Venisse J.S."/>
            <person name="Kohler A."/>
            <person name="de Oliveira R.R."/>
            <person name="Labutti K."/>
            <person name="Lipzen A."/>
            <person name="Lail K."/>
            <person name="Bauer D."/>
            <person name="Ohm R.A."/>
            <person name="Barry K.W."/>
            <person name="Spatafora J."/>
            <person name="Grigoriev I.V."/>
            <person name="Martin F.M."/>
            <person name="Pujade-Renaud V."/>
        </authorList>
    </citation>
    <scope>NUCLEOTIDE SEQUENCE [LARGE SCALE GENOMIC DNA]</scope>
    <source>
        <strain evidence="2 3">Philippines</strain>
    </source>
</reference>
<gene>
    <name evidence="2" type="ORF">BS50DRAFT_678252</name>
</gene>
<dbReference type="AlphaFoldDB" id="A0A2T2NJW1"/>
<feature type="signal peptide" evidence="1">
    <location>
        <begin position="1"/>
        <end position="17"/>
    </location>
</feature>
<keyword evidence="1" id="KW-0732">Signal</keyword>
<dbReference type="InterPro" id="IPR051057">
    <property type="entry name" value="PI-PLC_domain"/>
</dbReference>
<dbReference type="Proteomes" id="UP000240883">
    <property type="component" value="Unassembled WGS sequence"/>
</dbReference>
<dbReference type="PANTHER" id="PTHR13593:SF80">
    <property type="entry name" value="PLC-LIKE PHOSPHODIESTERASE"/>
    <property type="match status" value="1"/>
</dbReference>
<evidence type="ECO:0000313" key="2">
    <source>
        <dbReference type="EMBL" id="PSN65536.1"/>
    </source>
</evidence>
<dbReference type="GO" id="GO:0008081">
    <property type="term" value="F:phosphoric diester hydrolase activity"/>
    <property type="evidence" value="ECO:0007669"/>
    <property type="project" value="InterPro"/>
</dbReference>
<proteinExistence type="predicted"/>
<evidence type="ECO:0008006" key="4">
    <source>
        <dbReference type="Google" id="ProtNLM"/>
    </source>
</evidence>
<evidence type="ECO:0000313" key="3">
    <source>
        <dbReference type="Proteomes" id="UP000240883"/>
    </source>
</evidence>
<accession>A0A2T2NJW1</accession>
<dbReference type="EMBL" id="KZ678137">
    <property type="protein sequence ID" value="PSN65536.1"/>
    <property type="molecule type" value="Genomic_DNA"/>
</dbReference>
<dbReference type="SUPFAM" id="SSF51695">
    <property type="entry name" value="PLC-like phosphodiesterases"/>
    <property type="match status" value="1"/>
</dbReference>
<dbReference type="STRING" id="1448308.A0A2T2NJW1"/>
<dbReference type="GO" id="GO:0006629">
    <property type="term" value="P:lipid metabolic process"/>
    <property type="evidence" value="ECO:0007669"/>
    <property type="project" value="InterPro"/>
</dbReference>
<dbReference type="OrthoDB" id="7984201at2759"/>
<dbReference type="Gene3D" id="3.20.20.190">
    <property type="entry name" value="Phosphatidylinositol (PI) phosphodiesterase"/>
    <property type="match status" value="1"/>
</dbReference>